<dbReference type="Proteomes" id="UP000293568">
    <property type="component" value="Chromosome"/>
</dbReference>
<reference evidence="1 2" key="1">
    <citation type="submission" date="2019-01" db="EMBL/GenBank/DDBJ databases">
        <title>Genome sequencing of strain FW100M-2.</title>
        <authorList>
            <person name="Heo J."/>
            <person name="Kim S.-J."/>
            <person name="Kim J.-S."/>
            <person name="Hong S.-B."/>
            <person name="Kwon S.-W."/>
        </authorList>
    </citation>
    <scope>NUCLEOTIDE SEQUENCE [LARGE SCALE GENOMIC DNA]</scope>
    <source>
        <strain evidence="1 2">FW100M-2</strain>
    </source>
</reference>
<sequence length="67" mass="7413">MRKTYEQKQAPPRRAALVCVMAAKAPERRRSLCPAAPRSQNPAGGNKMAAYRRLAVTAAGLLYRQNE</sequence>
<dbReference type="KEGG" id="pprt:ET464_14240"/>
<proteinExistence type="predicted"/>
<name>A0A4P6EVQ2_9BACL</name>
<evidence type="ECO:0000313" key="1">
    <source>
        <dbReference type="EMBL" id="QAY67380.1"/>
    </source>
</evidence>
<gene>
    <name evidence="1" type="ORF">ET464_14240</name>
</gene>
<dbReference type="AlphaFoldDB" id="A0A4P6EVQ2"/>
<dbReference type="RefSeq" id="WP_129441969.1">
    <property type="nucleotide sequence ID" value="NZ_CP035492.1"/>
</dbReference>
<keyword evidence="2" id="KW-1185">Reference proteome</keyword>
<evidence type="ECO:0000313" key="2">
    <source>
        <dbReference type="Proteomes" id="UP000293568"/>
    </source>
</evidence>
<dbReference type="EMBL" id="CP035492">
    <property type="protein sequence ID" value="QAY67380.1"/>
    <property type="molecule type" value="Genomic_DNA"/>
</dbReference>
<accession>A0A4P6EVQ2</accession>
<organism evidence="1 2">
    <name type="scientific">Paenibacillus protaetiae</name>
    <dbReference type="NCBI Taxonomy" id="2509456"/>
    <lineage>
        <taxon>Bacteria</taxon>
        <taxon>Bacillati</taxon>
        <taxon>Bacillota</taxon>
        <taxon>Bacilli</taxon>
        <taxon>Bacillales</taxon>
        <taxon>Paenibacillaceae</taxon>
        <taxon>Paenibacillus</taxon>
    </lineage>
</organism>
<protein>
    <submittedName>
        <fullName evidence="1">Uncharacterized protein</fullName>
    </submittedName>
</protein>